<comment type="caution">
    <text evidence="2">The sequence shown here is derived from an EMBL/GenBank/DDBJ whole genome shotgun (WGS) entry which is preliminary data.</text>
</comment>
<dbReference type="InterPro" id="IPR027275">
    <property type="entry name" value="PRC-brl_dom"/>
</dbReference>
<protein>
    <submittedName>
        <fullName evidence="2">PRC-barrel domain protein</fullName>
    </submittedName>
</protein>
<dbReference type="EMBL" id="LKCM01000335">
    <property type="protein sequence ID" value="KPQ41570.1"/>
    <property type="molecule type" value="Genomic_DNA"/>
</dbReference>
<gene>
    <name evidence="2" type="ORF">MPEBLZ_03863</name>
</gene>
<evidence type="ECO:0000313" key="2">
    <source>
        <dbReference type="EMBL" id="KPQ41570.1"/>
    </source>
</evidence>
<reference evidence="2 3" key="1">
    <citation type="submission" date="2015-09" db="EMBL/GenBank/DDBJ databases">
        <title>A metagenomics-based metabolic model of nitrate-dependent anaerobic oxidation of methane by Methanoperedens-like archaea.</title>
        <authorList>
            <person name="Arshad A."/>
            <person name="Speth D.R."/>
            <person name="De Graaf R.M."/>
            <person name="Op Den Camp H.J."/>
            <person name="Jetten M.S."/>
            <person name="Welte C.U."/>
        </authorList>
    </citation>
    <scope>NUCLEOTIDE SEQUENCE [LARGE SCALE GENOMIC DNA]</scope>
</reference>
<dbReference type="Pfam" id="PF05239">
    <property type="entry name" value="PRC"/>
    <property type="match status" value="1"/>
</dbReference>
<sequence length="98" mass="10984">MQAEVSTLFGLNIYTEKGVYIGKVNDVVLEVNEKKATGLAATKLNPNMFDSGSKGVVVPFRWVVAVADVILIRHVKDQFKKPEEVSEEYDIPQEDEEQ</sequence>
<proteinExistence type="predicted"/>
<dbReference type="AlphaFoldDB" id="A0A0N8KQA2"/>
<organism evidence="2 3">
    <name type="scientific">Candidatus Methanoperedens nitratireducens</name>
    <dbReference type="NCBI Taxonomy" id="1392998"/>
    <lineage>
        <taxon>Archaea</taxon>
        <taxon>Methanobacteriati</taxon>
        <taxon>Methanobacteriota</taxon>
        <taxon>Stenosarchaea group</taxon>
        <taxon>Methanomicrobia</taxon>
        <taxon>Methanosarcinales</taxon>
        <taxon>ANME-2 cluster</taxon>
        <taxon>Candidatus Methanoperedentaceae</taxon>
        <taxon>Candidatus Methanoperedens</taxon>
    </lineage>
</organism>
<dbReference type="Proteomes" id="UP000050360">
    <property type="component" value="Unassembled WGS sequence"/>
</dbReference>
<dbReference type="PANTHER" id="PTHR38137:SF1">
    <property type="entry name" value="PRC-BARREL DOMAIN-CONTAINING PROTEIN"/>
    <property type="match status" value="1"/>
</dbReference>
<dbReference type="PANTHER" id="PTHR38137">
    <property type="entry name" value="PRC-BARREL DOMAIN PROTEIN"/>
    <property type="match status" value="1"/>
</dbReference>
<dbReference type="Gene3D" id="2.30.30.240">
    <property type="entry name" value="PRC-barrel domain"/>
    <property type="match status" value="1"/>
</dbReference>
<dbReference type="InterPro" id="IPR011033">
    <property type="entry name" value="PRC_barrel-like_sf"/>
</dbReference>
<accession>A0A0N8KQA2</accession>
<evidence type="ECO:0000313" key="3">
    <source>
        <dbReference type="Proteomes" id="UP000050360"/>
    </source>
</evidence>
<dbReference type="SUPFAM" id="SSF50346">
    <property type="entry name" value="PRC-barrel domain"/>
    <property type="match status" value="1"/>
</dbReference>
<name>A0A0N8KQA2_9EURY</name>
<evidence type="ECO:0000259" key="1">
    <source>
        <dbReference type="Pfam" id="PF05239"/>
    </source>
</evidence>
<feature type="domain" description="PRC-barrel" evidence="1">
    <location>
        <begin position="4"/>
        <end position="78"/>
    </location>
</feature>